<evidence type="ECO:0000313" key="2">
    <source>
        <dbReference type="Proteomes" id="UP000006633"/>
    </source>
</evidence>
<dbReference type="STRING" id="639283.Snov_0028"/>
<dbReference type="EMBL" id="CP002026">
    <property type="protein sequence ID" value="ADH87365.1"/>
    <property type="molecule type" value="Genomic_DNA"/>
</dbReference>
<organism evidence="1 2">
    <name type="scientific">Ancylobacter novellus (strain ATCC 8093 / DSM 506 / JCM 20403 / CCM 1077 / IAM 12100 / NBRC 12443 / NCIMB 10456)</name>
    <name type="common">Starkeya novella</name>
    <dbReference type="NCBI Taxonomy" id="639283"/>
    <lineage>
        <taxon>Bacteria</taxon>
        <taxon>Pseudomonadati</taxon>
        <taxon>Pseudomonadota</taxon>
        <taxon>Alphaproteobacteria</taxon>
        <taxon>Hyphomicrobiales</taxon>
        <taxon>Xanthobacteraceae</taxon>
        <taxon>Ancylobacter</taxon>
    </lineage>
</organism>
<name>D6ZZV1_ANCN5</name>
<dbReference type="KEGG" id="sno:Snov_0028"/>
<dbReference type="Proteomes" id="UP000006633">
    <property type="component" value="Chromosome"/>
</dbReference>
<accession>D6ZZV1</accession>
<dbReference type="OrthoDB" id="7822067at2"/>
<proteinExistence type="predicted"/>
<gene>
    <name evidence="1" type="ordered locus">Snov_0028</name>
</gene>
<reference evidence="1 2" key="1">
    <citation type="journal article" date="2012" name="Stand. Genomic Sci.">
        <title>Complete genome sequence of the facultatively chemolithoautotrophic and methylotrophic alpha Proteobacterium Starkeya novella type strain (ATCC 8093(T)).</title>
        <authorList>
            <person name="Kappler U."/>
            <person name="Davenport K."/>
            <person name="Beatson S."/>
            <person name="Lucas S."/>
            <person name="Lapidus A."/>
            <person name="Copeland A."/>
            <person name="Berry K.W."/>
            <person name="Glavina Del Rio T."/>
            <person name="Hammon N."/>
            <person name="Dalin E."/>
            <person name="Tice H."/>
            <person name="Pitluck S."/>
            <person name="Richardson P."/>
            <person name="Bruce D."/>
            <person name="Goodwin L.A."/>
            <person name="Han C."/>
            <person name="Tapia R."/>
            <person name="Detter J.C."/>
            <person name="Chang Y.J."/>
            <person name="Jeffries C.D."/>
            <person name="Land M."/>
            <person name="Hauser L."/>
            <person name="Kyrpides N.C."/>
            <person name="Goker M."/>
            <person name="Ivanova N."/>
            <person name="Klenk H.P."/>
            <person name="Woyke T."/>
        </authorList>
    </citation>
    <scope>NUCLEOTIDE SEQUENCE [LARGE SCALE GENOMIC DNA]</scope>
    <source>
        <strain evidence="2">ATCC 8093 / DSM 506 / JCM 20403 / CCM 1077 / IAM 12100 / NBRC 12443 / NCIMB 10456</strain>
    </source>
</reference>
<dbReference type="eggNOG" id="COG4733">
    <property type="taxonomic scope" value="Bacteria"/>
</dbReference>
<dbReference type="Gene3D" id="1.20.5.340">
    <property type="match status" value="1"/>
</dbReference>
<dbReference type="AlphaFoldDB" id="D6ZZV1"/>
<protein>
    <submittedName>
        <fullName evidence="1">Uncharacterized protein</fullName>
    </submittedName>
</protein>
<evidence type="ECO:0000313" key="1">
    <source>
        <dbReference type="EMBL" id="ADH87365.1"/>
    </source>
</evidence>
<dbReference type="RefSeq" id="WP_013164870.1">
    <property type="nucleotide sequence ID" value="NC_014217.1"/>
</dbReference>
<sequence length="867" mass="92819">MPFIAPIIGAVGAAIGAVGSFVGSLGIVGQALLGIGASVLSSVIQKETAGKAEKQPGGVQFERQYGGDVPRQVACGLVGIAGHDTYVNTFGPANGILQQIYTLSDFPCHGLSRVAINGKWVTLGPVGEDGMRKVTSGEYADLIRVQFVDGTQTAALAGLVNSANPSDRWTANHIGAGVAYVYIALAFTEPLTNFPDFFFEFYGARFYDWRKDSTVGGSGGHRWGNYATYEFTENPVVIEYNYRRGIAWNGDMFCGMAMPAADLPLAKWTAAANICDETTDYGTRYRCSIMLDCTAMHGENITSLQLSCGAKKVDAVDGSWPLVGHDQAVVATITDDDLIVGVRGRWTARRSMSDLVNRVYGTFPNPDNLWSPADYELQGGGALVVLDRRDRDVPLDFPMVRVPGQAAQLARIYLEENRYEATGDEVWRPRFQVLEPGDWIRRIGRTHGDRIYQITGLSLASHDADGPRNVSVSLQEVDGAIYDGITAPPIVVPMPPGAPVLLNEVQDFDLAPVTVLGDDGRLLPAIRASWASITDVTVAYVDLQYWPTAQPTSVFTKRVPATETITVLAEGVVRATEYTVRTRLVTQPPRVTVWSAGETVTTTAIPDTEIDVYLANIKGDAYDALRRMREDLTANVQRMDMFVRDTSVGLGRQVTSTSVATRLGKANATAIQSVQSSVQDLGDQVLAMAEIIDAVNASIESINGTLAGQASAMTALTARVTASEGGINALAASTTTLSATVGDLSASGLLRIEARAGSGDVSARLVVLMRATTGSVWREVGTIWETGFTGGNPALPFARIANYADQFVIISPIDDGRLPPFVVDTGLGQVIITEALIKRLMVNNFTLTGAGSKLLITSNPARIRATS</sequence>
<keyword evidence="2" id="KW-1185">Reference proteome</keyword>
<dbReference type="HOGENOM" id="CLU_330882_0_0_5"/>